<dbReference type="EMBL" id="MW036632">
    <property type="protein sequence ID" value="QQG31632.1"/>
    <property type="molecule type" value="Genomic_DNA"/>
</dbReference>
<dbReference type="PROSITE" id="PS50011">
    <property type="entry name" value="PROTEIN_KINASE_DOM"/>
    <property type="match status" value="1"/>
</dbReference>
<dbReference type="InterPro" id="IPR000719">
    <property type="entry name" value="Prot_kinase_dom"/>
</dbReference>
<sequence>MMVDKSFWNLVSHKICSRLFLDRKYVNNAICIESTSINNDNMIIIKENEQLSIYRGEFNNKDVLIKTFKKFHIGHKVLIDITENEIKNMKKIDSNNILRIYAFYVEMVDDLPRLSLILEYCKRGYLKNVLMNEKQLLFKTRLDMAIDCCNGLYNLYKYTNKPYGYISSNVFLVEENYKVKIIAHGLEKVMSSPSFKDINTSVYLSPKLINNIFSKHNLEDDVYSLGILLWEIFTGDVPYKNLSIKELFKNININELRLEISGHTFIKNIVNHCLVHDEVKRPNLKDILYNLSMYKIYFM</sequence>
<feature type="domain" description="Protein kinase" evidence="3">
    <location>
        <begin position="39"/>
        <end position="298"/>
    </location>
</feature>
<gene>
    <name evidence="4" type="primary">SwPV141</name>
</gene>
<dbReference type="InterPro" id="IPR011009">
    <property type="entry name" value="Kinase-like_dom_sf"/>
</dbReference>
<dbReference type="SMR" id="A0A881SYA7"/>
<dbReference type="Gene3D" id="3.30.200.20">
    <property type="entry name" value="Phosphorylase Kinase, domain 1"/>
    <property type="match status" value="1"/>
</dbReference>
<proteinExistence type="predicted"/>
<dbReference type="InterPro" id="IPR051681">
    <property type="entry name" value="Ser/Thr_Kinases-Pseudokinases"/>
</dbReference>
<dbReference type="PANTHER" id="PTHR44329:SF298">
    <property type="entry name" value="MIXED LINEAGE KINASE DOMAIN-LIKE PROTEIN"/>
    <property type="match status" value="1"/>
</dbReference>
<evidence type="ECO:0000259" key="3">
    <source>
        <dbReference type="PROSITE" id="PS50011"/>
    </source>
</evidence>
<evidence type="ECO:0000256" key="2">
    <source>
        <dbReference type="ARBA" id="ARBA00022840"/>
    </source>
</evidence>
<organism evidence="4">
    <name type="scientific">Swinepox virus</name>
    <name type="common">SWPV</name>
    <dbReference type="NCBI Taxonomy" id="10276"/>
    <lineage>
        <taxon>Viruses</taxon>
        <taxon>Varidnaviria</taxon>
        <taxon>Bamfordvirae</taxon>
        <taxon>Nucleocytoviricota</taxon>
        <taxon>Pokkesviricetes</taxon>
        <taxon>Chitovirales</taxon>
        <taxon>Poxviridae</taxon>
        <taxon>Chordopoxvirinae</taxon>
        <taxon>Suipoxvirus</taxon>
        <taxon>Suipoxvirus swinepox</taxon>
    </lineage>
</organism>
<dbReference type="GO" id="GO:0005524">
    <property type="term" value="F:ATP binding"/>
    <property type="evidence" value="ECO:0007669"/>
    <property type="project" value="UniProtKB-KW"/>
</dbReference>
<dbReference type="PIRSF" id="PIRSF000654">
    <property type="entry name" value="Integrin-linked_kinase"/>
    <property type="match status" value="1"/>
</dbReference>
<dbReference type="Pfam" id="PF07714">
    <property type="entry name" value="PK_Tyr_Ser-Thr"/>
    <property type="match status" value="1"/>
</dbReference>
<dbReference type="GO" id="GO:0097527">
    <property type="term" value="P:necroptotic signaling pathway"/>
    <property type="evidence" value="ECO:0007669"/>
    <property type="project" value="TreeGrafter"/>
</dbReference>
<keyword evidence="2" id="KW-0067">ATP-binding</keyword>
<keyword evidence="1" id="KW-0547">Nucleotide-binding</keyword>
<evidence type="ECO:0000313" key="4">
    <source>
        <dbReference type="EMBL" id="QQG31632.1"/>
    </source>
</evidence>
<dbReference type="GO" id="GO:0004672">
    <property type="term" value="F:protein kinase activity"/>
    <property type="evidence" value="ECO:0007669"/>
    <property type="project" value="InterPro"/>
</dbReference>
<accession>A0A881SYA7</accession>
<dbReference type="Gene3D" id="1.10.510.10">
    <property type="entry name" value="Transferase(Phosphotransferase) domain 1"/>
    <property type="match status" value="1"/>
</dbReference>
<dbReference type="InterPro" id="IPR001245">
    <property type="entry name" value="Ser-Thr/Tyr_kinase_cat_dom"/>
</dbReference>
<name>A0A881SYA7_SWPV</name>
<dbReference type="SUPFAM" id="SSF56112">
    <property type="entry name" value="Protein kinase-like (PK-like)"/>
    <property type="match status" value="1"/>
</dbReference>
<evidence type="ECO:0000256" key="1">
    <source>
        <dbReference type="ARBA" id="ARBA00022741"/>
    </source>
</evidence>
<organismHost>
    <name type="scientific">Sus scrofa</name>
    <name type="common">Pig</name>
    <dbReference type="NCBI Taxonomy" id="9823"/>
</organismHost>
<dbReference type="OrthoDB" id="8955at10239"/>
<reference evidence="4" key="1">
    <citation type="journal article" date="2021" name="Arch. Virol.">
        <title>First complete genome characterization of swinepox virus directly from a clinical sample indicates divergence of a Eurasian-lineage virus.</title>
        <authorList>
            <person name="Aasdev A."/>
            <person name="Mishra A."/>
            <person name="Bora D.P."/>
            <person name="Kurkure N.V."/>
            <person name="Barman N.N."/>
            <person name="Raut A.A."/>
        </authorList>
    </citation>
    <scope>NUCLEOTIDE SEQUENCE</scope>
    <source>
        <strain evidence="4">SwPV/India-Assam/16</strain>
    </source>
</reference>
<protein>
    <submittedName>
        <fullName evidence="4">Tyrosine protein kinase-like protein</fullName>
    </submittedName>
</protein>
<dbReference type="KEGG" id="vg:932492"/>
<dbReference type="PANTHER" id="PTHR44329">
    <property type="entry name" value="SERINE/THREONINE-PROTEIN KINASE TNNI3K-RELATED"/>
    <property type="match status" value="1"/>
</dbReference>
<keyword evidence="4" id="KW-0808">Transferase</keyword>
<dbReference type="Proteomes" id="UP000671927">
    <property type="component" value="Segment"/>
</dbReference>
<keyword evidence="4" id="KW-0418">Kinase</keyword>